<evidence type="ECO:0000259" key="21">
    <source>
        <dbReference type="PROSITE" id="PS50972"/>
    </source>
</evidence>
<dbReference type="Gene3D" id="3.20.20.20">
    <property type="entry name" value="Dihydropteroate synthase-like"/>
    <property type="match status" value="1"/>
</dbReference>
<evidence type="ECO:0000256" key="13">
    <source>
        <dbReference type="ARBA" id="ARBA00022723"/>
    </source>
</evidence>
<evidence type="ECO:0000256" key="3">
    <source>
        <dbReference type="ARBA" id="ARBA00001956"/>
    </source>
</evidence>
<comment type="catalytic activity">
    <reaction evidence="1">
        <text>(6S)-5-methyl-5,6,7,8-tetrahydrofolate + L-homocysteine = (6S)-5,6,7,8-tetrahydrofolate + L-methionine</text>
        <dbReference type="Rhea" id="RHEA:11172"/>
        <dbReference type="ChEBI" id="CHEBI:18608"/>
        <dbReference type="ChEBI" id="CHEBI:57453"/>
        <dbReference type="ChEBI" id="CHEBI:57844"/>
        <dbReference type="ChEBI" id="CHEBI:58199"/>
        <dbReference type="EC" id="2.1.1.13"/>
    </reaction>
</comment>
<comment type="function">
    <text evidence="17">Catalyzes the transfer of a methyl group from methyl-cobalamin to homocysteine, yielding enzyme-bound cob(I)alamin and methionine. Subsequently, remethylates the cofactor using methyltetrahydrofolate.</text>
</comment>
<organism evidence="23 24">
    <name type="scientific">Alkalibaculum sporogenes</name>
    <dbReference type="NCBI Taxonomy" id="2655001"/>
    <lineage>
        <taxon>Bacteria</taxon>
        <taxon>Bacillati</taxon>
        <taxon>Bacillota</taxon>
        <taxon>Clostridia</taxon>
        <taxon>Eubacteriales</taxon>
        <taxon>Eubacteriaceae</taxon>
        <taxon>Alkalibaculum</taxon>
    </lineage>
</organism>
<protein>
    <recommendedName>
        <fullName evidence="7">Methionine synthase</fullName>
        <ecNumber evidence="6">2.1.1.13</ecNumber>
    </recommendedName>
    <alternativeName>
        <fullName evidence="18">5-methyltetrahydrofolate--homocysteine methyltransferase</fullName>
    </alternativeName>
</protein>
<keyword evidence="13 19" id="KW-0479">Metal-binding</keyword>
<dbReference type="PANTHER" id="PTHR45833:SF1">
    <property type="entry name" value="METHIONINE SYNTHASE"/>
    <property type="match status" value="1"/>
</dbReference>
<dbReference type="PROSITE" id="PS50970">
    <property type="entry name" value="HCY"/>
    <property type="match status" value="1"/>
</dbReference>
<evidence type="ECO:0000259" key="20">
    <source>
        <dbReference type="PROSITE" id="PS50970"/>
    </source>
</evidence>
<dbReference type="InterPro" id="IPR003726">
    <property type="entry name" value="HCY_dom"/>
</dbReference>
<feature type="binding site" evidence="19">
    <location>
        <position position="201"/>
    </location>
    <ligand>
        <name>Zn(2+)</name>
        <dbReference type="ChEBI" id="CHEBI:29105"/>
    </ligand>
</feature>
<dbReference type="InterPro" id="IPR000489">
    <property type="entry name" value="Pterin-binding_dom"/>
</dbReference>
<dbReference type="RefSeq" id="WP_152801788.1">
    <property type="nucleotide sequence ID" value="NZ_WHNX01000004.1"/>
</dbReference>
<dbReference type="Pfam" id="PF02574">
    <property type="entry name" value="S-methyl_trans"/>
    <property type="match status" value="1"/>
</dbReference>
<dbReference type="SUPFAM" id="SSF52242">
    <property type="entry name" value="Cobalamin (vitamin B12)-binding domain"/>
    <property type="match status" value="1"/>
</dbReference>
<dbReference type="UniPathway" id="UPA00051">
    <property type="reaction ID" value="UER00081"/>
</dbReference>
<dbReference type="PANTHER" id="PTHR45833">
    <property type="entry name" value="METHIONINE SYNTHASE"/>
    <property type="match status" value="1"/>
</dbReference>
<reference evidence="23 24" key="1">
    <citation type="submission" date="2019-10" db="EMBL/GenBank/DDBJ databases">
        <title>Alkalibaculum tamaniensis sp.nov., a new alkaliphilic acetogen, isolated on methoxylated aromatics from a mud volcano.</title>
        <authorList>
            <person name="Khomyakova M.A."/>
            <person name="Merkel A.Y."/>
            <person name="Bonch-Osmolovskaya E.A."/>
            <person name="Slobodkin A.I."/>
        </authorList>
    </citation>
    <scope>NUCLEOTIDE SEQUENCE [LARGE SCALE GENOMIC DNA]</scope>
    <source>
        <strain evidence="23 24">M08DMB</strain>
    </source>
</reference>
<dbReference type="Gene3D" id="3.40.50.280">
    <property type="entry name" value="Cobalamin-binding domain"/>
    <property type="match status" value="1"/>
</dbReference>
<evidence type="ECO:0000256" key="12">
    <source>
        <dbReference type="ARBA" id="ARBA00022691"/>
    </source>
</evidence>
<evidence type="ECO:0000256" key="1">
    <source>
        <dbReference type="ARBA" id="ARBA00001700"/>
    </source>
</evidence>
<evidence type="ECO:0000256" key="16">
    <source>
        <dbReference type="ARBA" id="ARBA00023285"/>
    </source>
</evidence>
<dbReference type="PROSITE" id="PS50972">
    <property type="entry name" value="PTERIN_BINDING"/>
    <property type="match status" value="1"/>
</dbReference>
<evidence type="ECO:0000256" key="11">
    <source>
        <dbReference type="ARBA" id="ARBA00022679"/>
    </source>
</evidence>
<keyword evidence="11 19" id="KW-0808">Transferase</keyword>
<comment type="cofactor">
    <cofactor evidence="2 19">
        <name>Zn(2+)</name>
        <dbReference type="ChEBI" id="CHEBI:29105"/>
    </cofactor>
</comment>
<dbReference type="GO" id="GO:0046653">
    <property type="term" value="P:tetrahydrofolate metabolic process"/>
    <property type="evidence" value="ECO:0007669"/>
    <property type="project" value="TreeGrafter"/>
</dbReference>
<dbReference type="GO" id="GO:0046872">
    <property type="term" value="F:metal ion binding"/>
    <property type="evidence" value="ECO:0007669"/>
    <property type="project" value="UniProtKB-KW"/>
</dbReference>
<dbReference type="GO" id="GO:0032259">
    <property type="term" value="P:methylation"/>
    <property type="evidence" value="ECO:0007669"/>
    <property type="project" value="UniProtKB-KW"/>
</dbReference>
<keyword evidence="16" id="KW-0170">Cobalt</keyword>
<evidence type="ECO:0000256" key="10">
    <source>
        <dbReference type="ARBA" id="ARBA00022628"/>
    </source>
</evidence>
<keyword evidence="12" id="KW-0949">S-adenosyl-L-methionine</keyword>
<dbReference type="EC" id="2.1.1.13" evidence="6"/>
<feature type="domain" description="Pterin-binding" evidence="21">
    <location>
        <begin position="309"/>
        <end position="553"/>
    </location>
</feature>
<dbReference type="GO" id="GO:0008705">
    <property type="term" value="F:methionine synthase activity"/>
    <property type="evidence" value="ECO:0007669"/>
    <property type="project" value="UniProtKB-EC"/>
</dbReference>
<evidence type="ECO:0000256" key="17">
    <source>
        <dbReference type="ARBA" id="ARBA00025552"/>
    </source>
</evidence>
<dbReference type="GO" id="GO:0005829">
    <property type="term" value="C:cytosol"/>
    <property type="evidence" value="ECO:0007669"/>
    <property type="project" value="TreeGrafter"/>
</dbReference>
<dbReference type="SUPFAM" id="SSF82282">
    <property type="entry name" value="Homocysteine S-methyltransferase"/>
    <property type="match status" value="1"/>
</dbReference>
<name>A0A6A7K682_9FIRM</name>
<dbReference type="Gene3D" id="3.20.20.330">
    <property type="entry name" value="Homocysteine-binding-like domain"/>
    <property type="match status" value="1"/>
</dbReference>
<evidence type="ECO:0000256" key="4">
    <source>
        <dbReference type="ARBA" id="ARBA00005178"/>
    </source>
</evidence>
<dbReference type="InterPro" id="IPR036589">
    <property type="entry name" value="HCY_dom_sf"/>
</dbReference>
<comment type="caution">
    <text evidence="23">The sequence shown here is derived from an EMBL/GenBank/DDBJ whole genome shotgun (WGS) entry which is preliminary data.</text>
</comment>
<feature type="domain" description="B12-binding" evidence="22">
    <location>
        <begin position="582"/>
        <end position="702"/>
    </location>
</feature>
<dbReference type="Pfam" id="PF02310">
    <property type="entry name" value="B12-binding"/>
    <property type="match status" value="1"/>
</dbReference>
<sequence>MSILDKLGKEIVYIDGALGTMIQLEAPDIIVPDELNIERPELLKKLHAMYLGAGANVITTNTFGANDYKLIESKYTVEDIITSGVQNAREVAKSAYVALDIGPLGKMIEPLGKVTFNEAYEQFKKQVVAGAKAGCDLILIETMSDILEAKIAILAAKENCDLPVICTMTFNENGKTFTGVDPIAMVAVLEGLGVDALGVNCSFGPDKLMPIVEKIIEYASIPIVVQPNAGLPIMKDNKVTYDIDKETFALYIRQMVELGVSIVGGCCGTSPEHIAQCVKILKGMELKKQESKDLTIVTSARSGVVFENITVIGEALVPTGRKKYTQALEKGKDMFFYSSAKQQKKLGAQIININVSTPGIDENAAMIKGVKRISSSVDIPLQIDSIHPHIIEQALRYYPGKAIINSVNGTEESMNKIFPIAKKYGACVIAMTFDESGLFQSVESRLDIAKNIIERAAKYEISKKDIIIDCLSLSAKAYQDRLLDTLELVSRVKCEIGVQTMLGVSNISYGLPERSILDRTYLAMALSRGLDIVMMSVYDKEMIETIDAFNVISNIDKSAINYRTKYSPEDNIADHIQLANNQLKILLASVKGDTVNNGKDVLKEELQQVGYQVQDLGLNVEKDEILHKATEEKVDLIGLSAFAPTSLESLEDTVAYIRKHDRSIKIMVGGASVNEEFAKHIGADLYAKDAIETIKKLEELRY</sequence>
<keyword evidence="14 19" id="KW-0862">Zinc</keyword>
<gene>
    <name evidence="23" type="ORF">GC105_03600</name>
</gene>
<evidence type="ECO:0000256" key="15">
    <source>
        <dbReference type="ARBA" id="ARBA00023167"/>
    </source>
</evidence>
<dbReference type="InterPro" id="IPR050554">
    <property type="entry name" value="Met_Synthase/Corrinoid"/>
</dbReference>
<comment type="pathway">
    <text evidence="4">Amino-acid biosynthesis; L-methionine biosynthesis via de novo pathway; L-methionine from L-homocysteine (MetH route): step 1/1.</text>
</comment>
<feature type="domain" description="Hcy-binding" evidence="20">
    <location>
        <begin position="1"/>
        <end position="281"/>
    </location>
</feature>
<dbReference type="Proteomes" id="UP000440004">
    <property type="component" value="Unassembled WGS sequence"/>
</dbReference>
<accession>A0A6A7K682</accession>
<keyword evidence="8 19" id="KW-0489">Methyltransferase</keyword>
<dbReference type="Pfam" id="PF00809">
    <property type="entry name" value="Pterin_bind"/>
    <property type="match status" value="1"/>
</dbReference>
<evidence type="ECO:0000256" key="7">
    <source>
        <dbReference type="ARBA" id="ARBA00013998"/>
    </source>
</evidence>
<keyword evidence="24" id="KW-1185">Reference proteome</keyword>
<evidence type="ECO:0000256" key="2">
    <source>
        <dbReference type="ARBA" id="ARBA00001947"/>
    </source>
</evidence>
<evidence type="ECO:0000313" key="23">
    <source>
        <dbReference type="EMBL" id="MPW24874.1"/>
    </source>
</evidence>
<proteinExistence type="inferred from homology"/>
<feature type="binding site" evidence="19">
    <location>
        <position position="266"/>
    </location>
    <ligand>
        <name>Zn(2+)</name>
        <dbReference type="ChEBI" id="CHEBI:29105"/>
    </ligand>
</feature>
<evidence type="ECO:0000256" key="14">
    <source>
        <dbReference type="ARBA" id="ARBA00022833"/>
    </source>
</evidence>
<comment type="similarity">
    <text evidence="5">Belongs to the vitamin-B12 dependent methionine synthase family.</text>
</comment>
<evidence type="ECO:0000259" key="22">
    <source>
        <dbReference type="PROSITE" id="PS51332"/>
    </source>
</evidence>
<evidence type="ECO:0000256" key="18">
    <source>
        <dbReference type="ARBA" id="ARBA00031040"/>
    </source>
</evidence>
<evidence type="ECO:0000256" key="9">
    <source>
        <dbReference type="ARBA" id="ARBA00022605"/>
    </source>
</evidence>
<evidence type="ECO:0000256" key="5">
    <source>
        <dbReference type="ARBA" id="ARBA00010398"/>
    </source>
</evidence>
<dbReference type="InterPro" id="IPR006158">
    <property type="entry name" value="Cobalamin-bd"/>
</dbReference>
<dbReference type="PROSITE" id="PS51332">
    <property type="entry name" value="B12_BINDING"/>
    <property type="match status" value="1"/>
</dbReference>
<dbReference type="InterPro" id="IPR011005">
    <property type="entry name" value="Dihydropteroate_synth-like_sf"/>
</dbReference>
<dbReference type="GO" id="GO:0031419">
    <property type="term" value="F:cobalamin binding"/>
    <property type="evidence" value="ECO:0007669"/>
    <property type="project" value="UniProtKB-KW"/>
</dbReference>
<keyword evidence="10" id="KW-0846">Cobalamin</keyword>
<dbReference type="GO" id="GO:0050667">
    <property type="term" value="P:homocysteine metabolic process"/>
    <property type="evidence" value="ECO:0007669"/>
    <property type="project" value="TreeGrafter"/>
</dbReference>
<evidence type="ECO:0000256" key="6">
    <source>
        <dbReference type="ARBA" id="ARBA00012032"/>
    </source>
</evidence>
<evidence type="ECO:0000313" key="24">
    <source>
        <dbReference type="Proteomes" id="UP000440004"/>
    </source>
</evidence>
<evidence type="ECO:0000256" key="19">
    <source>
        <dbReference type="PROSITE-ProRule" id="PRU00333"/>
    </source>
</evidence>
<dbReference type="SUPFAM" id="SSF51717">
    <property type="entry name" value="Dihydropteroate synthetase-like"/>
    <property type="match status" value="1"/>
</dbReference>
<keyword evidence="15" id="KW-0486">Methionine biosynthesis</keyword>
<evidence type="ECO:0000256" key="8">
    <source>
        <dbReference type="ARBA" id="ARBA00022603"/>
    </source>
</evidence>
<keyword evidence="9" id="KW-0028">Amino-acid biosynthesis</keyword>
<dbReference type="AlphaFoldDB" id="A0A6A7K682"/>
<dbReference type="InterPro" id="IPR036724">
    <property type="entry name" value="Cobalamin-bd_sf"/>
</dbReference>
<comment type="cofactor">
    <cofactor evidence="3">
        <name>methylcob(III)alamin</name>
        <dbReference type="ChEBI" id="CHEBI:28115"/>
    </cofactor>
</comment>
<feature type="binding site" evidence="19">
    <location>
        <position position="267"/>
    </location>
    <ligand>
        <name>Zn(2+)</name>
        <dbReference type="ChEBI" id="CHEBI:29105"/>
    </ligand>
</feature>
<dbReference type="EMBL" id="WHNX01000004">
    <property type="protein sequence ID" value="MPW24874.1"/>
    <property type="molecule type" value="Genomic_DNA"/>
</dbReference>